<reference evidence="2 3" key="1">
    <citation type="journal article" date="2021" name="Commun. Biol.">
        <title>The genome of Shorea leprosula (Dipterocarpaceae) highlights the ecological relevance of drought in aseasonal tropical rainforests.</title>
        <authorList>
            <person name="Ng K.K.S."/>
            <person name="Kobayashi M.J."/>
            <person name="Fawcett J.A."/>
            <person name="Hatakeyama M."/>
            <person name="Paape T."/>
            <person name="Ng C.H."/>
            <person name="Ang C.C."/>
            <person name="Tnah L.H."/>
            <person name="Lee C.T."/>
            <person name="Nishiyama T."/>
            <person name="Sese J."/>
            <person name="O'Brien M.J."/>
            <person name="Copetti D."/>
            <person name="Mohd Noor M.I."/>
            <person name="Ong R.C."/>
            <person name="Putra M."/>
            <person name="Sireger I.Z."/>
            <person name="Indrioko S."/>
            <person name="Kosugi Y."/>
            <person name="Izuno A."/>
            <person name="Isagi Y."/>
            <person name="Lee S.L."/>
            <person name="Shimizu K.K."/>
        </authorList>
    </citation>
    <scope>NUCLEOTIDE SEQUENCE [LARGE SCALE GENOMIC DNA]</scope>
    <source>
        <strain evidence="2">214</strain>
    </source>
</reference>
<protein>
    <submittedName>
        <fullName evidence="2">Uncharacterized protein</fullName>
    </submittedName>
</protein>
<proteinExistence type="predicted"/>
<gene>
    <name evidence="2" type="ORF">SLEP1_g10315</name>
</gene>
<evidence type="ECO:0000313" key="2">
    <source>
        <dbReference type="EMBL" id="GKU97135.1"/>
    </source>
</evidence>
<keyword evidence="1" id="KW-0812">Transmembrane</keyword>
<keyword evidence="3" id="KW-1185">Reference proteome</keyword>
<evidence type="ECO:0000256" key="1">
    <source>
        <dbReference type="SAM" id="Phobius"/>
    </source>
</evidence>
<keyword evidence="1" id="KW-1133">Transmembrane helix</keyword>
<accession>A0AAV5IIN9</accession>
<evidence type="ECO:0000313" key="3">
    <source>
        <dbReference type="Proteomes" id="UP001054252"/>
    </source>
</evidence>
<organism evidence="2 3">
    <name type="scientific">Rubroshorea leprosula</name>
    <dbReference type="NCBI Taxonomy" id="152421"/>
    <lineage>
        <taxon>Eukaryota</taxon>
        <taxon>Viridiplantae</taxon>
        <taxon>Streptophyta</taxon>
        <taxon>Embryophyta</taxon>
        <taxon>Tracheophyta</taxon>
        <taxon>Spermatophyta</taxon>
        <taxon>Magnoliopsida</taxon>
        <taxon>eudicotyledons</taxon>
        <taxon>Gunneridae</taxon>
        <taxon>Pentapetalae</taxon>
        <taxon>rosids</taxon>
        <taxon>malvids</taxon>
        <taxon>Malvales</taxon>
        <taxon>Dipterocarpaceae</taxon>
        <taxon>Rubroshorea</taxon>
    </lineage>
</organism>
<dbReference type="AlphaFoldDB" id="A0AAV5IIN9"/>
<comment type="caution">
    <text evidence="2">The sequence shown here is derived from an EMBL/GenBank/DDBJ whole genome shotgun (WGS) entry which is preliminary data.</text>
</comment>
<dbReference type="EMBL" id="BPVZ01000011">
    <property type="protein sequence ID" value="GKU97135.1"/>
    <property type="molecule type" value="Genomic_DNA"/>
</dbReference>
<keyword evidence="1" id="KW-0472">Membrane</keyword>
<dbReference type="Proteomes" id="UP001054252">
    <property type="component" value="Unassembled WGS sequence"/>
</dbReference>
<sequence length="48" mass="5410">MLIFSPVTPGQLSAILGFVPIVAPWIYAEYLEHKKNSLLAVSAHFRKR</sequence>
<name>A0AAV5IIN9_9ROSI</name>
<feature type="transmembrane region" description="Helical" evidence="1">
    <location>
        <begin position="12"/>
        <end position="28"/>
    </location>
</feature>